<dbReference type="CDD" id="cd04301">
    <property type="entry name" value="NAT_SF"/>
    <property type="match status" value="1"/>
</dbReference>
<comment type="caution">
    <text evidence="2">The sequence shown here is derived from an EMBL/GenBank/DDBJ whole genome shotgun (WGS) entry which is preliminary data.</text>
</comment>
<dbReference type="InterPro" id="IPR000182">
    <property type="entry name" value="GNAT_dom"/>
</dbReference>
<accession>A0AAN9UNX2</accession>
<evidence type="ECO:0000259" key="1">
    <source>
        <dbReference type="PROSITE" id="PS51186"/>
    </source>
</evidence>
<dbReference type="GO" id="GO:0016747">
    <property type="term" value="F:acyltransferase activity, transferring groups other than amino-acyl groups"/>
    <property type="evidence" value="ECO:0007669"/>
    <property type="project" value="InterPro"/>
</dbReference>
<dbReference type="InterPro" id="IPR016181">
    <property type="entry name" value="Acyl_CoA_acyltransferase"/>
</dbReference>
<dbReference type="PANTHER" id="PTHR42791">
    <property type="entry name" value="GNAT FAMILY ACETYLTRANSFERASE"/>
    <property type="match status" value="1"/>
</dbReference>
<dbReference type="Proteomes" id="UP001320420">
    <property type="component" value="Unassembled WGS sequence"/>
</dbReference>
<proteinExistence type="predicted"/>
<dbReference type="SUPFAM" id="SSF55729">
    <property type="entry name" value="Acyl-CoA N-acyltransferases (Nat)"/>
    <property type="match status" value="1"/>
</dbReference>
<dbReference type="EMBL" id="JAKJXP020000038">
    <property type="protein sequence ID" value="KAK7752439.1"/>
    <property type="molecule type" value="Genomic_DNA"/>
</dbReference>
<protein>
    <recommendedName>
        <fullName evidence="1">N-acetyltransferase domain-containing protein</fullName>
    </recommendedName>
</protein>
<gene>
    <name evidence="2" type="ORF">SLS62_005592</name>
</gene>
<dbReference type="AlphaFoldDB" id="A0AAN9UNX2"/>
<dbReference type="InterPro" id="IPR052523">
    <property type="entry name" value="Trichothecene_AcTrans"/>
</dbReference>
<keyword evidence="3" id="KW-1185">Reference proteome</keyword>
<dbReference type="Gene3D" id="3.40.630.30">
    <property type="match status" value="1"/>
</dbReference>
<reference evidence="2 3" key="1">
    <citation type="submission" date="2024-02" db="EMBL/GenBank/DDBJ databases">
        <title>De novo assembly and annotation of 12 fungi associated with fruit tree decline syndrome in Ontario, Canada.</title>
        <authorList>
            <person name="Sulman M."/>
            <person name="Ellouze W."/>
            <person name="Ilyukhin E."/>
        </authorList>
    </citation>
    <scope>NUCLEOTIDE SEQUENCE [LARGE SCALE GENOMIC DNA]</scope>
    <source>
        <strain evidence="2 3">M11/M66-122</strain>
    </source>
</reference>
<sequence length="204" mass="22638">MPLELRPATEADAAREAEIEALAYAPNPFNHILFPGPFPPGAMAARAAELAAELREDGDAGRWLKVVDTDLGEGAVAWARWHIYADSGRPRPTPRRRTFGPGSNVEACELLFDGIDEQKERLIGERPCVYPKHQGRGAGGMLVNWGIEEAKRRGLPAYLVSSEAGHPLYQKWGFRDLGLLRVDFSKWGATEKQNNWVMIYEPSA</sequence>
<feature type="domain" description="N-acetyltransferase" evidence="1">
    <location>
        <begin position="3"/>
        <end position="203"/>
    </location>
</feature>
<dbReference type="Pfam" id="PF13508">
    <property type="entry name" value="Acetyltransf_7"/>
    <property type="match status" value="1"/>
</dbReference>
<evidence type="ECO:0000313" key="3">
    <source>
        <dbReference type="Proteomes" id="UP001320420"/>
    </source>
</evidence>
<dbReference type="PROSITE" id="PS51186">
    <property type="entry name" value="GNAT"/>
    <property type="match status" value="1"/>
</dbReference>
<organism evidence="2 3">
    <name type="scientific">Diatrype stigma</name>
    <dbReference type="NCBI Taxonomy" id="117547"/>
    <lineage>
        <taxon>Eukaryota</taxon>
        <taxon>Fungi</taxon>
        <taxon>Dikarya</taxon>
        <taxon>Ascomycota</taxon>
        <taxon>Pezizomycotina</taxon>
        <taxon>Sordariomycetes</taxon>
        <taxon>Xylariomycetidae</taxon>
        <taxon>Xylariales</taxon>
        <taxon>Diatrypaceae</taxon>
        <taxon>Diatrype</taxon>
    </lineage>
</organism>
<evidence type="ECO:0000313" key="2">
    <source>
        <dbReference type="EMBL" id="KAK7752439.1"/>
    </source>
</evidence>
<dbReference type="PANTHER" id="PTHR42791:SF14">
    <property type="entry name" value="N-ACETYLTRANSFERASE DOMAIN-CONTAINING PROTEIN"/>
    <property type="match status" value="1"/>
</dbReference>
<name>A0AAN9UNX2_9PEZI</name>